<keyword evidence="4" id="KW-1185">Reference proteome</keyword>
<name>A0ABV2T3E5_9BACT</name>
<dbReference type="InterPro" id="IPR015077">
    <property type="entry name" value="DUF1858"/>
</dbReference>
<gene>
    <name evidence="3" type="ORF">ABR189_09290</name>
</gene>
<dbReference type="Proteomes" id="UP001549749">
    <property type="component" value="Unassembled WGS sequence"/>
</dbReference>
<evidence type="ECO:0000313" key="3">
    <source>
        <dbReference type="EMBL" id="MET6997561.1"/>
    </source>
</evidence>
<organism evidence="3 4">
    <name type="scientific">Chitinophaga defluvii</name>
    <dbReference type="NCBI Taxonomy" id="3163343"/>
    <lineage>
        <taxon>Bacteria</taxon>
        <taxon>Pseudomonadati</taxon>
        <taxon>Bacteroidota</taxon>
        <taxon>Chitinophagia</taxon>
        <taxon>Chitinophagales</taxon>
        <taxon>Chitinophagaceae</taxon>
        <taxon>Chitinophaga</taxon>
    </lineage>
</organism>
<proteinExistence type="predicted"/>
<reference evidence="3 4" key="1">
    <citation type="submission" date="2024-06" db="EMBL/GenBank/DDBJ databases">
        <title>Chitinophaga defluvii sp. nov., isolated from municipal sewage.</title>
        <authorList>
            <person name="Zhang L."/>
        </authorList>
    </citation>
    <scope>NUCLEOTIDE SEQUENCE [LARGE SCALE GENOMIC DNA]</scope>
    <source>
        <strain evidence="3 4">H8</strain>
    </source>
</reference>
<dbReference type="RefSeq" id="WP_354660196.1">
    <property type="nucleotide sequence ID" value="NZ_JBEXAC010000001.1"/>
</dbReference>
<feature type="domain" description="DUF2249" evidence="2">
    <location>
        <begin position="130"/>
        <end position="197"/>
    </location>
</feature>
<evidence type="ECO:0000313" key="4">
    <source>
        <dbReference type="Proteomes" id="UP001549749"/>
    </source>
</evidence>
<dbReference type="Gene3D" id="1.10.3910.10">
    <property type="entry name" value="SP0561-like"/>
    <property type="match status" value="1"/>
</dbReference>
<dbReference type="Pfam" id="PF08984">
    <property type="entry name" value="DUF1858"/>
    <property type="match status" value="1"/>
</dbReference>
<accession>A0ABV2T3E5</accession>
<feature type="domain" description="DUF1858" evidence="1">
    <location>
        <begin position="4"/>
        <end position="60"/>
    </location>
</feature>
<dbReference type="Pfam" id="PF10006">
    <property type="entry name" value="DUF2249"/>
    <property type="match status" value="1"/>
</dbReference>
<dbReference type="InterPro" id="IPR018720">
    <property type="entry name" value="DUF2249"/>
</dbReference>
<evidence type="ECO:0000259" key="2">
    <source>
        <dbReference type="Pfam" id="PF10006"/>
    </source>
</evidence>
<dbReference type="SUPFAM" id="SSF140683">
    <property type="entry name" value="SP0561-like"/>
    <property type="match status" value="1"/>
</dbReference>
<protein>
    <submittedName>
        <fullName evidence="3">DUF2249 domain-containing protein</fullName>
    </submittedName>
</protein>
<evidence type="ECO:0000259" key="1">
    <source>
        <dbReference type="Pfam" id="PF08984"/>
    </source>
</evidence>
<dbReference type="EMBL" id="JBEXAC010000001">
    <property type="protein sequence ID" value="MET6997561.1"/>
    <property type="molecule type" value="Genomic_DNA"/>
</dbReference>
<sequence length="309" mass="33679">MIVTASSKIGHIIKENPAAITAIASVNKHFEKLRNPVLRKLLANRVTVAEAARIGNCDIAVLFEKLTDIGFVCEHITAPVAAAVLPAADINTERSASSPAIGVSPSAISTADLLLSAAIADADKAQAVLLDVRADLAAGTDPFKKIMQCVNGMLPGQTLCLVNSFVPLPLIKILEKKSFTCKVEQITTEEVHTFFKKMNDTAVVARPTAGITIDDTSFEQLLQQYEGHMVVVDVRLLEMPLPMVTILESLVTLAPHQLLMVEHRKVPLLLFPELQLRGYKYVQRSIGQQHVQLLIYKAHLEIHASSQTI</sequence>
<comment type="caution">
    <text evidence="3">The sequence shown here is derived from an EMBL/GenBank/DDBJ whole genome shotgun (WGS) entry which is preliminary data.</text>
</comment>
<dbReference type="InterPro" id="IPR038062">
    <property type="entry name" value="ScdA-like_N_sf"/>
</dbReference>